<name>A0ABW1SY84_9ACTN</name>
<comment type="subcellular location">
    <subcellularLocation>
        <location evidence="1 7">Cell membrane</location>
        <topology evidence="1 7">Multi-pass membrane protein</topology>
    </subcellularLocation>
</comment>
<dbReference type="InterPro" id="IPR035906">
    <property type="entry name" value="MetI-like_sf"/>
</dbReference>
<feature type="transmembrane region" description="Helical" evidence="7">
    <location>
        <begin position="118"/>
        <end position="143"/>
    </location>
</feature>
<dbReference type="Proteomes" id="UP001596138">
    <property type="component" value="Unassembled WGS sequence"/>
</dbReference>
<keyword evidence="3" id="KW-1003">Cell membrane</keyword>
<dbReference type="InterPro" id="IPR000515">
    <property type="entry name" value="MetI-like"/>
</dbReference>
<dbReference type="EMBL" id="JBHSTI010000008">
    <property type="protein sequence ID" value="MFC6237408.1"/>
    <property type="molecule type" value="Genomic_DNA"/>
</dbReference>
<dbReference type="InterPro" id="IPR050366">
    <property type="entry name" value="BP-dependent_transpt_permease"/>
</dbReference>
<keyword evidence="10" id="KW-1185">Reference proteome</keyword>
<evidence type="ECO:0000256" key="7">
    <source>
        <dbReference type="RuleBase" id="RU363032"/>
    </source>
</evidence>
<dbReference type="InterPro" id="IPR025966">
    <property type="entry name" value="OppC_N"/>
</dbReference>
<organism evidence="9 10">
    <name type="scientific">Longivirga aurantiaca</name>
    <dbReference type="NCBI Taxonomy" id="1837743"/>
    <lineage>
        <taxon>Bacteria</taxon>
        <taxon>Bacillati</taxon>
        <taxon>Actinomycetota</taxon>
        <taxon>Actinomycetes</taxon>
        <taxon>Sporichthyales</taxon>
        <taxon>Sporichthyaceae</taxon>
        <taxon>Longivirga</taxon>
    </lineage>
</organism>
<comment type="similarity">
    <text evidence="7">Belongs to the binding-protein-dependent transport system permease family.</text>
</comment>
<comment type="caution">
    <text evidence="9">The sequence shown here is derived from an EMBL/GenBank/DDBJ whole genome shotgun (WGS) entry which is preliminary data.</text>
</comment>
<evidence type="ECO:0000256" key="4">
    <source>
        <dbReference type="ARBA" id="ARBA00022692"/>
    </source>
</evidence>
<feature type="domain" description="ABC transmembrane type-1" evidence="8">
    <location>
        <begin position="116"/>
        <end position="315"/>
    </location>
</feature>
<evidence type="ECO:0000259" key="8">
    <source>
        <dbReference type="PROSITE" id="PS50928"/>
    </source>
</evidence>
<evidence type="ECO:0000256" key="3">
    <source>
        <dbReference type="ARBA" id="ARBA00022475"/>
    </source>
</evidence>
<feature type="transmembrane region" description="Helical" evidence="7">
    <location>
        <begin position="155"/>
        <end position="177"/>
    </location>
</feature>
<dbReference type="SUPFAM" id="SSF161098">
    <property type="entry name" value="MetI-like"/>
    <property type="match status" value="1"/>
</dbReference>
<keyword evidence="5 7" id="KW-1133">Transmembrane helix</keyword>
<dbReference type="PANTHER" id="PTHR43386:SF1">
    <property type="entry name" value="D,D-DIPEPTIDE TRANSPORT SYSTEM PERMEASE PROTEIN DDPC-RELATED"/>
    <property type="match status" value="1"/>
</dbReference>
<evidence type="ECO:0000256" key="5">
    <source>
        <dbReference type="ARBA" id="ARBA00022989"/>
    </source>
</evidence>
<feature type="transmembrane region" description="Helical" evidence="7">
    <location>
        <begin position="292"/>
        <end position="315"/>
    </location>
</feature>
<keyword evidence="6 7" id="KW-0472">Membrane</keyword>
<keyword evidence="2 7" id="KW-0813">Transport</keyword>
<dbReference type="Gene3D" id="1.10.3720.10">
    <property type="entry name" value="MetI-like"/>
    <property type="match status" value="1"/>
</dbReference>
<dbReference type="PANTHER" id="PTHR43386">
    <property type="entry name" value="OLIGOPEPTIDE TRANSPORT SYSTEM PERMEASE PROTEIN APPC"/>
    <property type="match status" value="1"/>
</dbReference>
<feature type="transmembrane region" description="Helical" evidence="7">
    <location>
        <begin position="189"/>
        <end position="208"/>
    </location>
</feature>
<evidence type="ECO:0000256" key="2">
    <source>
        <dbReference type="ARBA" id="ARBA00022448"/>
    </source>
</evidence>
<feature type="transmembrane region" description="Helical" evidence="7">
    <location>
        <begin position="42"/>
        <end position="63"/>
    </location>
</feature>
<feature type="transmembrane region" description="Helical" evidence="7">
    <location>
        <begin position="243"/>
        <end position="272"/>
    </location>
</feature>
<evidence type="ECO:0000256" key="1">
    <source>
        <dbReference type="ARBA" id="ARBA00004651"/>
    </source>
</evidence>
<evidence type="ECO:0000256" key="6">
    <source>
        <dbReference type="ARBA" id="ARBA00023136"/>
    </source>
</evidence>
<dbReference type="RefSeq" id="WP_386764677.1">
    <property type="nucleotide sequence ID" value="NZ_JBHSTI010000008.1"/>
</dbReference>
<evidence type="ECO:0000313" key="10">
    <source>
        <dbReference type="Proteomes" id="UP001596138"/>
    </source>
</evidence>
<gene>
    <name evidence="9" type="ORF">ACFQGU_05935</name>
</gene>
<evidence type="ECO:0000313" key="9">
    <source>
        <dbReference type="EMBL" id="MFC6237408.1"/>
    </source>
</evidence>
<reference evidence="10" key="1">
    <citation type="journal article" date="2019" name="Int. J. Syst. Evol. Microbiol.">
        <title>The Global Catalogue of Microorganisms (GCM) 10K type strain sequencing project: providing services to taxonomists for standard genome sequencing and annotation.</title>
        <authorList>
            <consortium name="The Broad Institute Genomics Platform"/>
            <consortium name="The Broad Institute Genome Sequencing Center for Infectious Disease"/>
            <person name="Wu L."/>
            <person name="Ma J."/>
        </authorList>
    </citation>
    <scope>NUCLEOTIDE SEQUENCE [LARGE SCALE GENOMIC DNA]</scope>
    <source>
        <strain evidence="10">CGMCC 4.7317</strain>
    </source>
</reference>
<proteinExistence type="inferred from homology"/>
<dbReference type="Pfam" id="PF12911">
    <property type="entry name" value="OppC_N"/>
    <property type="match status" value="1"/>
</dbReference>
<keyword evidence="4 7" id="KW-0812">Transmembrane</keyword>
<dbReference type="PROSITE" id="PS50928">
    <property type="entry name" value="ABC_TM1"/>
    <property type="match status" value="1"/>
</dbReference>
<dbReference type="Pfam" id="PF00528">
    <property type="entry name" value="BPD_transp_1"/>
    <property type="match status" value="1"/>
</dbReference>
<accession>A0ABW1SY84</accession>
<protein>
    <submittedName>
        <fullName evidence="9">ABC transporter permease</fullName>
    </submittedName>
</protein>
<sequence length="328" mass="35748">MTVPLDTERRDDDAPAIAEATPEIAGRSLGAIAWGRLRQDKVALVGAGMIIFFILVAIFAPLLCRIFDVDPFSTNTDQLDDLGFPKGPWAGASWEHPLGVEPRLGRDIFARIVYGARYSLIIALLATVLTVVLGVVFGILAGFRGGWLDTFISRGMDILLAFPVLLFSIGALVIVSLTDWYRDSVPAQVAFLTFVIGFFGWPYIGRIIRGQVLSLREKEFVDAARSIGAPTRRILFKELLPNLLPIILVYATLIIPTNILAEAALSFLGVGLQPPTPTWGQMLSSSVSSFQLVPFYMAVPGMAIFLCVLAFNLFGDGLRDAFDPKGTQ</sequence>
<dbReference type="CDD" id="cd06261">
    <property type="entry name" value="TM_PBP2"/>
    <property type="match status" value="1"/>
</dbReference>